<evidence type="ECO:0000259" key="1">
    <source>
        <dbReference type="Pfam" id="PF06568"/>
    </source>
</evidence>
<dbReference type="InterPro" id="IPR009506">
    <property type="entry name" value="YjiS-like"/>
</dbReference>
<comment type="caution">
    <text evidence="2">The sequence shown here is derived from an EMBL/GenBank/DDBJ whole genome shotgun (WGS) entry which is preliminary data.</text>
</comment>
<sequence length="72" mass="8080">MTLALARIARHLPLALRLSPLRLLAALAANRRSRQALARLDAHLLRDVGLTQDRARAEAARPVWDVPPSWRL</sequence>
<dbReference type="Pfam" id="PF06568">
    <property type="entry name" value="YjiS-like"/>
    <property type="match status" value="1"/>
</dbReference>
<dbReference type="EMBL" id="JAAATX020000002">
    <property type="protein sequence ID" value="MBU9696700.1"/>
    <property type="molecule type" value="Genomic_DNA"/>
</dbReference>
<organism evidence="2 3">
    <name type="scientific">Paragemmobacter amnigenus</name>
    <dbReference type="NCBI Taxonomy" id="2852097"/>
    <lineage>
        <taxon>Bacteria</taxon>
        <taxon>Pseudomonadati</taxon>
        <taxon>Pseudomonadota</taxon>
        <taxon>Alphaproteobacteria</taxon>
        <taxon>Rhodobacterales</taxon>
        <taxon>Paracoccaceae</taxon>
        <taxon>Paragemmobacter</taxon>
    </lineage>
</organism>
<feature type="domain" description="YjiS-like" evidence="1">
    <location>
        <begin position="22"/>
        <end position="51"/>
    </location>
</feature>
<evidence type="ECO:0000313" key="3">
    <source>
        <dbReference type="Proteomes" id="UP000731907"/>
    </source>
</evidence>
<proteinExistence type="predicted"/>
<protein>
    <submittedName>
        <fullName evidence="2">DUF1127 domain-containing protein</fullName>
    </submittedName>
</protein>
<accession>A0ABS6IZE9</accession>
<evidence type="ECO:0000313" key="2">
    <source>
        <dbReference type="EMBL" id="MBU9696700.1"/>
    </source>
</evidence>
<keyword evidence="3" id="KW-1185">Reference proteome</keyword>
<gene>
    <name evidence="2" type="ORF">GU927_002460</name>
</gene>
<reference evidence="2 3" key="1">
    <citation type="submission" date="2021-06" db="EMBL/GenBank/DDBJ databases">
        <title>Rhodobacteraceae bacterium strain HSP-20.</title>
        <authorList>
            <person name="Chen W.-M."/>
        </authorList>
    </citation>
    <scope>NUCLEOTIDE SEQUENCE [LARGE SCALE GENOMIC DNA]</scope>
    <source>
        <strain evidence="2 3">HSP-20</strain>
    </source>
</reference>
<dbReference type="Proteomes" id="UP000731907">
    <property type="component" value="Unassembled WGS sequence"/>
</dbReference>
<name>A0ABS6IZE9_9RHOB</name>